<feature type="transmembrane region" description="Helical" evidence="8">
    <location>
        <begin position="104"/>
        <end position="126"/>
    </location>
</feature>
<dbReference type="Pfam" id="PF04143">
    <property type="entry name" value="Sulf_transp"/>
    <property type="match status" value="1"/>
</dbReference>
<protein>
    <submittedName>
        <fullName evidence="9">Putative inner membrane protein</fullName>
    </submittedName>
</protein>
<feature type="transmembrane region" description="Helical" evidence="8">
    <location>
        <begin position="40"/>
        <end position="59"/>
    </location>
</feature>
<keyword evidence="6 8" id="KW-1133">Transmembrane helix</keyword>
<feature type="transmembrane region" description="Helical" evidence="8">
    <location>
        <begin position="274"/>
        <end position="300"/>
    </location>
</feature>
<evidence type="ECO:0000256" key="7">
    <source>
        <dbReference type="ARBA" id="ARBA00023136"/>
    </source>
</evidence>
<dbReference type="PANTHER" id="PTHR30574:SF1">
    <property type="entry name" value="SULPHUR TRANSPORT DOMAIN-CONTAINING PROTEIN"/>
    <property type="match status" value="1"/>
</dbReference>
<evidence type="ECO:0000256" key="8">
    <source>
        <dbReference type="SAM" id="Phobius"/>
    </source>
</evidence>
<name>A0A1J5TC91_9ZZZZ</name>
<organism evidence="9">
    <name type="scientific">mine drainage metagenome</name>
    <dbReference type="NCBI Taxonomy" id="410659"/>
    <lineage>
        <taxon>unclassified sequences</taxon>
        <taxon>metagenomes</taxon>
        <taxon>ecological metagenomes</taxon>
    </lineage>
</organism>
<feature type="transmembrane region" description="Helical" evidence="8">
    <location>
        <begin position="306"/>
        <end position="329"/>
    </location>
</feature>
<sequence>MGTIIWGFAFGAILQYARLNRFDTIAGMAVLQNLTIAKTISFAMGLGALLLQAEIYFGWAEYHVKPLILTGVIAGGLLFGIGMAILGYCPGTVVISLGQGNLDALAGIVGGVCGSLVFAIAYPSMASMLGPDLGTLSVRSVLPGDAAFWIATTVIAILFMGVALFLQRLQSQGWRWLHAAIGLALLNMLLVLPAVAGHPMGASTAFPYVAMLLTGMGAESYWHKIAGPGAWELWFLAGAFLAGLVFSLYNGTFRITSVPELWQRYYGSNPRKRFFWAFIGGFMLLFGARMAGGCTSGHIISGGMQLAVSSLLFAVAVFAAFLTVGRYFYRARGAGSASFVQRPGCANEVEAS</sequence>
<evidence type="ECO:0000256" key="5">
    <source>
        <dbReference type="ARBA" id="ARBA00022692"/>
    </source>
</evidence>
<keyword evidence="4" id="KW-0997">Cell inner membrane</keyword>
<dbReference type="AlphaFoldDB" id="A0A1J5TC91"/>
<evidence type="ECO:0000313" key="9">
    <source>
        <dbReference type="EMBL" id="OIR11388.1"/>
    </source>
</evidence>
<proteinExistence type="predicted"/>
<dbReference type="PANTHER" id="PTHR30574">
    <property type="entry name" value="INNER MEMBRANE PROTEIN YEDE"/>
    <property type="match status" value="1"/>
</dbReference>
<evidence type="ECO:0000256" key="6">
    <source>
        <dbReference type="ARBA" id="ARBA00022989"/>
    </source>
</evidence>
<feature type="transmembrane region" description="Helical" evidence="8">
    <location>
        <begin position="233"/>
        <end position="253"/>
    </location>
</feature>
<gene>
    <name evidence="9" type="ORF">GALL_68810</name>
</gene>
<evidence type="ECO:0000256" key="1">
    <source>
        <dbReference type="ARBA" id="ARBA00004429"/>
    </source>
</evidence>
<feature type="transmembrane region" description="Helical" evidence="8">
    <location>
        <begin position="71"/>
        <end position="97"/>
    </location>
</feature>
<reference evidence="9" key="1">
    <citation type="submission" date="2016-10" db="EMBL/GenBank/DDBJ databases">
        <title>Sequence of Gallionella enrichment culture.</title>
        <authorList>
            <person name="Poehlein A."/>
            <person name="Muehling M."/>
            <person name="Daniel R."/>
        </authorList>
    </citation>
    <scope>NUCLEOTIDE SEQUENCE</scope>
</reference>
<comment type="caution">
    <text evidence="9">The sequence shown here is derived from an EMBL/GenBank/DDBJ whole genome shotgun (WGS) entry which is preliminary data.</text>
</comment>
<keyword evidence="2" id="KW-0813">Transport</keyword>
<dbReference type="InterPro" id="IPR007272">
    <property type="entry name" value="Sulf_transp_TsuA/YedE"/>
</dbReference>
<dbReference type="EMBL" id="MLJW01000020">
    <property type="protein sequence ID" value="OIR11388.1"/>
    <property type="molecule type" value="Genomic_DNA"/>
</dbReference>
<evidence type="ECO:0000256" key="4">
    <source>
        <dbReference type="ARBA" id="ARBA00022519"/>
    </source>
</evidence>
<dbReference type="GO" id="GO:0005886">
    <property type="term" value="C:plasma membrane"/>
    <property type="evidence" value="ECO:0007669"/>
    <property type="project" value="UniProtKB-SubCell"/>
</dbReference>
<evidence type="ECO:0000256" key="3">
    <source>
        <dbReference type="ARBA" id="ARBA00022475"/>
    </source>
</evidence>
<feature type="transmembrane region" description="Helical" evidence="8">
    <location>
        <begin position="146"/>
        <end position="165"/>
    </location>
</feature>
<feature type="transmembrane region" description="Helical" evidence="8">
    <location>
        <begin position="177"/>
        <end position="196"/>
    </location>
</feature>
<comment type="subcellular location">
    <subcellularLocation>
        <location evidence="1">Cell inner membrane</location>
        <topology evidence="1">Multi-pass membrane protein</topology>
    </subcellularLocation>
</comment>
<accession>A0A1J5TC91</accession>
<keyword evidence="5 8" id="KW-0812">Transmembrane</keyword>
<keyword evidence="3" id="KW-1003">Cell membrane</keyword>
<keyword evidence="7 8" id="KW-0472">Membrane</keyword>
<evidence type="ECO:0000256" key="2">
    <source>
        <dbReference type="ARBA" id="ARBA00022448"/>
    </source>
</evidence>